<dbReference type="AlphaFoldDB" id="R7VV11"/>
<feature type="transmembrane region" description="Helical" evidence="1">
    <location>
        <begin position="117"/>
        <end position="132"/>
    </location>
</feature>
<keyword evidence="1" id="KW-0812">Transmembrane</keyword>
<evidence type="ECO:0000256" key="1">
    <source>
        <dbReference type="SAM" id="Phobius"/>
    </source>
</evidence>
<sequence length="133" mass="15176">MAYLAMFPARSRGCKSCSRPLRRIPVASCFDAAGNAKRQHGDSEVAATAVRSHRAPHRPFLSQLHPGTWIIWISRAAPAPQEPHRAPGGRTGSVSHREYPLRSPCISSSTIIARSRFFYFFFPYFFYFYLFFF</sequence>
<name>R7VV11_COLLI</name>
<keyword evidence="1" id="KW-0472">Membrane</keyword>
<keyword evidence="1" id="KW-1133">Transmembrane helix</keyword>
<protein>
    <submittedName>
        <fullName evidence="2">Uncharacterized protein</fullName>
    </submittedName>
</protein>
<dbReference type="EMBL" id="KB376490">
    <property type="protein sequence ID" value="EMC89234.1"/>
    <property type="molecule type" value="Genomic_DNA"/>
</dbReference>
<reference evidence="2" key="1">
    <citation type="journal article" date="2013" name="Science">
        <title>Genomic diversity and evolution of the head crest in the rock pigeon.</title>
        <authorList>
            <person name="Shapiro M.D."/>
            <person name="Kronenberg Z."/>
            <person name="Li C."/>
            <person name="Domyan E.T."/>
            <person name="Pan H."/>
            <person name="Campbell M."/>
            <person name="Tan H."/>
            <person name="Huff C.D."/>
            <person name="Hu H."/>
            <person name="Vickrey A.I."/>
            <person name="Nielsen S.C."/>
            <person name="Stringham S.A."/>
            <person name="Hu H."/>
            <person name="Willerslev E."/>
            <person name="Gilbert M.T."/>
            <person name="Yandell M."/>
            <person name="Zhang G."/>
            <person name="Wang J."/>
        </authorList>
    </citation>
    <scope>NUCLEOTIDE SEQUENCE [LARGE SCALE GENOMIC DNA]</scope>
    <source>
        <tissue evidence="2">Blood</tissue>
    </source>
</reference>
<evidence type="ECO:0000313" key="2">
    <source>
        <dbReference type="EMBL" id="EMC89234.1"/>
    </source>
</evidence>
<gene>
    <name evidence="2" type="ORF">A306_01818</name>
</gene>
<organism evidence="2">
    <name type="scientific">Columba livia</name>
    <name type="common">Rock dove</name>
    <dbReference type="NCBI Taxonomy" id="8932"/>
    <lineage>
        <taxon>Eukaryota</taxon>
        <taxon>Metazoa</taxon>
        <taxon>Chordata</taxon>
        <taxon>Craniata</taxon>
        <taxon>Vertebrata</taxon>
        <taxon>Euteleostomi</taxon>
        <taxon>Archelosauria</taxon>
        <taxon>Archosauria</taxon>
        <taxon>Dinosauria</taxon>
        <taxon>Saurischia</taxon>
        <taxon>Theropoda</taxon>
        <taxon>Coelurosauria</taxon>
        <taxon>Aves</taxon>
        <taxon>Neognathae</taxon>
        <taxon>Neoaves</taxon>
        <taxon>Columbimorphae</taxon>
        <taxon>Columbiformes</taxon>
        <taxon>Columbidae</taxon>
        <taxon>Columba</taxon>
    </lineage>
</organism>
<accession>R7VV11</accession>
<proteinExistence type="predicted"/>